<reference evidence="2 3" key="1">
    <citation type="submission" date="2020-01" db="EMBL/GenBank/DDBJ databases">
        <title>Patterns of diversity and host range of bacteriophage communities associated with bean-nodulatin bacteria.</title>
        <authorList>
            <person name="Vann Cauwenberghe J."/>
            <person name="Santamaria R.I."/>
            <person name="Bustos P."/>
            <person name="Juarez S."/>
            <person name="Gonzalez V."/>
        </authorList>
    </citation>
    <scope>NUCLEOTIDE SEQUENCE [LARGE SCALE GENOMIC DNA]</scope>
</reference>
<proteinExistence type="predicted"/>
<evidence type="ECO:0000313" key="2">
    <source>
        <dbReference type="EMBL" id="QIG71335.1"/>
    </source>
</evidence>
<dbReference type="Pfam" id="PF05816">
    <property type="entry name" value="TelA"/>
    <property type="match status" value="1"/>
</dbReference>
<evidence type="ECO:0000256" key="1">
    <source>
        <dbReference type="SAM" id="MobiDB-lite"/>
    </source>
</evidence>
<keyword evidence="3" id="KW-1185">Reference proteome</keyword>
<accession>A0A7S5RB12</accession>
<evidence type="ECO:0000313" key="3">
    <source>
        <dbReference type="Proteomes" id="UP000629603"/>
    </source>
</evidence>
<dbReference type="EMBL" id="MN988521">
    <property type="protein sequence ID" value="QIG71335.1"/>
    <property type="molecule type" value="Genomic_DNA"/>
</dbReference>
<name>A0A7S5RB12_9CAUD</name>
<dbReference type="Proteomes" id="UP000629603">
    <property type="component" value="Segment"/>
</dbReference>
<dbReference type="InterPro" id="IPR008863">
    <property type="entry name" value="Toxic_anion-R_TelA"/>
</dbReference>
<feature type="region of interest" description="Disordered" evidence="1">
    <location>
        <begin position="1"/>
        <end position="24"/>
    </location>
</feature>
<organism evidence="2 3">
    <name type="scientific">Rhizobium phage RHph_TM30</name>
    <dbReference type="NCBI Taxonomy" id="2509764"/>
    <lineage>
        <taxon>Viruses</taxon>
        <taxon>Duplodnaviria</taxon>
        <taxon>Heunggongvirae</taxon>
        <taxon>Uroviricota</taxon>
        <taxon>Caudoviricetes</taxon>
        <taxon>Kleczkowskaviridae</taxon>
        <taxon>Cuauhnahuacvirus</taxon>
        <taxon>Cuauhnahuacvirus TM30</taxon>
    </lineage>
</organism>
<sequence>MTNNSFADRLSKVTTVPPPAPVGNLPVAKPAGFSGIKSNTNSDLVYKSVVTKDDIENLGKDIGRSVGETTEKIVQKVALSNFGDLGAILAQVQAEADKLDPNAQFSGVGGWIKSKFKDIKSVLIQQLNSASKVFDDLEVKIADNIAVHQEWVKDLDLLYKENYNHFKAINALIVKATEWKAMIETQIKNLPPIDPNDPEAMMKGELIRELESLKNRAAIKLDNFTRLRIISESNAPKIKSQSETSETTIMTLRDLMEQAIPMIKMEFALYLQSMASKSSQDLIKNGRNLANQTLKRSADAAHDAAITSATSLNDSIVQTDTLDHIRKKMLDTVQNVRKIQSDAQAKRDADAKTLKESSAAYLTELQKNNAI</sequence>
<gene>
    <name evidence="2" type="ORF">EVB93_228</name>
</gene>
<protein>
    <submittedName>
        <fullName evidence="2">Toxic anion resistance protein</fullName>
    </submittedName>
</protein>